<feature type="region of interest" description="Disordered" evidence="16">
    <location>
        <begin position="173"/>
        <end position="201"/>
    </location>
</feature>
<evidence type="ECO:0000256" key="1">
    <source>
        <dbReference type="ARBA" id="ARBA00004123"/>
    </source>
</evidence>
<dbReference type="PROSITE" id="PS52007">
    <property type="entry name" value="PADR1"/>
    <property type="match status" value="1"/>
</dbReference>
<dbReference type="InterPro" id="IPR049296">
    <property type="entry name" value="PARP1-like_PADR1_N"/>
</dbReference>
<dbReference type="SUPFAM" id="SSF142921">
    <property type="entry name" value="WGR domain-like"/>
    <property type="match status" value="1"/>
</dbReference>
<comment type="catalytic activity">
    <reaction evidence="14">
        <text>NAD(+) + (ADP-D-ribosyl)n-acceptor = nicotinamide + (ADP-D-ribosyl)n+1-acceptor + H(+).</text>
        <dbReference type="EC" id="2.4.2.30"/>
    </reaction>
</comment>
<dbReference type="CDD" id="cd07997">
    <property type="entry name" value="WGR_PARP"/>
    <property type="match status" value="1"/>
</dbReference>
<dbReference type="GO" id="GO:1990404">
    <property type="term" value="F:NAD+-protein mono-ADP-ribosyltransferase activity"/>
    <property type="evidence" value="ECO:0007669"/>
    <property type="project" value="TreeGrafter"/>
</dbReference>
<dbReference type="AlphaFoldDB" id="A0A2P6NL22"/>
<evidence type="ECO:0000256" key="13">
    <source>
        <dbReference type="ARBA" id="ARBA00024347"/>
    </source>
</evidence>
<comment type="similarity">
    <text evidence="13">Belongs to the ARTD/PARP family.</text>
</comment>
<dbReference type="FunCoup" id="A0A2P6NL22">
    <property type="interactions" value="387"/>
</dbReference>
<dbReference type="GO" id="GO:0070212">
    <property type="term" value="P:protein poly-ADP-ribosylation"/>
    <property type="evidence" value="ECO:0007669"/>
    <property type="project" value="TreeGrafter"/>
</dbReference>
<dbReference type="GO" id="GO:0003950">
    <property type="term" value="F:NAD+ poly-ADP-ribosyltransferase activity"/>
    <property type="evidence" value="ECO:0007669"/>
    <property type="project" value="UniProtKB-UniRule"/>
</dbReference>
<dbReference type="GO" id="GO:0006302">
    <property type="term" value="P:double-strand break repair"/>
    <property type="evidence" value="ECO:0007669"/>
    <property type="project" value="TreeGrafter"/>
</dbReference>
<keyword evidence="4" id="KW-0548">Nucleotidyltransferase</keyword>
<dbReference type="SUPFAM" id="SSF52113">
    <property type="entry name" value="BRCT domain"/>
    <property type="match status" value="1"/>
</dbReference>
<dbReference type="OrthoDB" id="429950at2759"/>
<dbReference type="InParanoid" id="A0A2P6NL22"/>
<dbReference type="Pfam" id="PF08063">
    <property type="entry name" value="Zn_ribbon_PADR1"/>
    <property type="match status" value="1"/>
</dbReference>
<dbReference type="GO" id="GO:0008270">
    <property type="term" value="F:zinc ion binding"/>
    <property type="evidence" value="ECO:0007669"/>
    <property type="project" value="UniProtKB-KW"/>
</dbReference>
<dbReference type="PANTHER" id="PTHR10459">
    <property type="entry name" value="DNA LIGASE"/>
    <property type="match status" value="1"/>
</dbReference>
<evidence type="ECO:0000256" key="12">
    <source>
        <dbReference type="ARBA" id="ARBA00023242"/>
    </source>
</evidence>
<keyword evidence="22" id="KW-1185">Reference proteome</keyword>
<evidence type="ECO:0000256" key="11">
    <source>
        <dbReference type="ARBA" id="ARBA00023125"/>
    </source>
</evidence>
<dbReference type="Gene3D" id="3.90.228.10">
    <property type="match status" value="1"/>
</dbReference>
<evidence type="ECO:0000256" key="14">
    <source>
        <dbReference type="ARBA" id="ARBA00033987"/>
    </source>
</evidence>
<evidence type="ECO:0000313" key="21">
    <source>
        <dbReference type="EMBL" id="PRP84649.1"/>
    </source>
</evidence>
<dbReference type="SUPFAM" id="SSF47587">
    <property type="entry name" value="Domain of poly(ADP-ribose) polymerase"/>
    <property type="match status" value="1"/>
</dbReference>
<evidence type="ECO:0000256" key="4">
    <source>
        <dbReference type="ARBA" id="ARBA00022695"/>
    </source>
</evidence>
<evidence type="ECO:0000259" key="20">
    <source>
        <dbReference type="PROSITE" id="PS51977"/>
    </source>
</evidence>
<dbReference type="SMART" id="SM01335">
    <property type="entry name" value="PADR1"/>
    <property type="match status" value="1"/>
</dbReference>
<evidence type="ECO:0000256" key="3">
    <source>
        <dbReference type="ARBA" id="ARBA00022679"/>
    </source>
</evidence>
<evidence type="ECO:0000256" key="8">
    <source>
        <dbReference type="ARBA" id="ARBA00022771"/>
    </source>
</evidence>
<keyword evidence="6" id="KW-0677">Repeat</keyword>
<keyword evidence="10 15" id="KW-0520">NAD</keyword>
<feature type="domain" description="PARP alpha-helical" evidence="19">
    <location>
        <begin position="509"/>
        <end position="626"/>
    </location>
</feature>
<dbReference type="InterPro" id="IPR036420">
    <property type="entry name" value="BRCT_dom_sf"/>
</dbReference>
<feature type="domain" description="BRCT" evidence="17">
    <location>
        <begin position="203"/>
        <end position="285"/>
    </location>
</feature>
<dbReference type="Pfam" id="PF00533">
    <property type="entry name" value="BRCT"/>
    <property type="match status" value="1"/>
</dbReference>
<dbReference type="InterPro" id="IPR012982">
    <property type="entry name" value="PARP1-like_PADR1_Zn_ribbon"/>
</dbReference>
<comment type="caution">
    <text evidence="21">The sequence shown here is derived from an EMBL/GenBank/DDBJ whole genome shotgun (WGS) entry which is preliminary data.</text>
</comment>
<protein>
    <recommendedName>
        <fullName evidence="15">Poly [ADP-ribose] polymerase</fullName>
        <shortName evidence="15">PARP</shortName>
        <ecNumber evidence="15">2.4.2.-</ecNumber>
    </recommendedName>
</protein>
<dbReference type="PROSITE" id="PS51060">
    <property type="entry name" value="PARP_ALPHA_HD"/>
    <property type="match status" value="1"/>
</dbReference>
<evidence type="ECO:0000256" key="15">
    <source>
        <dbReference type="RuleBase" id="RU362114"/>
    </source>
</evidence>
<evidence type="ECO:0000313" key="22">
    <source>
        <dbReference type="Proteomes" id="UP000241769"/>
    </source>
</evidence>
<dbReference type="GO" id="GO:0016779">
    <property type="term" value="F:nucleotidyltransferase activity"/>
    <property type="evidence" value="ECO:0007669"/>
    <property type="project" value="UniProtKB-KW"/>
</dbReference>
<dbReference type="EMBL" id="MDYQ01000059">
    <property type="protein sequence ID" value="PRP84649.1"/>
    <property type="molecule type" value="Genomic_DNA"/>
</dbReference>
<accession>A0A2P6NL22</accession>
<dbReference type="InterPro" id="IPR050800">
    <property type="entry name" value="ARTD/PARP"/>
</dbReference>
<keyword evidence="9" id="KW-0862">Zinc</keyword>
<evidence type="ECO:0000256" key="7">
    <source>
        <dbReference type="ARBA" id="ARBA00022765"/>
    </source>
</evidence>
<keyword evidence="11" id="KW-0238">DNA-binding</keyword>
<evidence type="ECO:0000256" key="16">
    <source>
        <dbReference type="SAM" id="MobiDB-lite"/>
    </source>
</evidence>
<dbReference type="InterPro" id="IPR036930">
    <property type="entry name" value="WGR_dom_sf"/>
</dbReference>
<dbReference type="InterPro" id="IPR012317">
    <property type="entry name" value="Poly(ADP-ribose)pol_cat_dom"/>
</dbReference>
<comment type="subcellular location">
    <subcellularLocation>
        <location evidence="1">Nucleus</location>
    </subcellularLocation>
</comment>
<evidence type="ECO:0000256" key="10">
    <source>
        <dbReference type="ARBA" id="ARBA00023027"/>
    </source>
</evidence>
<keyword evidence="3 15" id="KW-0808">Transferase</keyword>
<dbReference type="Gene3D" id="1.20.142.10">
    <property type="entry name" value="Poly(ADP-ribose) polymerase, regulatory domain"/>
    <property type="match status" value="1"/>
</dbReference>
<keyword evidence="8" id="KW-0863">Zinc-finger</keyword>
<evidence type="ECO:0000256" key="9">
    <source>
        <dbReference type="ARBA" id="ARBA00022833"/>
    </source>
</evidence>
<dbReference type="FunFam" id="1.20.142.10:FF:000001">
    <property type="entry name" value="Poly [ADP-ribose] polymerase"/>
    <property type="match status" value="1"/>
</dbReference>
<dbReference type="GO" id="GO:0005730">
    <property type="term" value="C:nucleolus"/>
    <property type="evidence" value="ECO:0007669"/>
    <property type="project" value="TreeGrafter"/>
</dbReference>
<dbReference type="GO" id="GO:0003677">
    <property type="term" value="F:DNA binding"/>
    <property type="evidence" value="ECO:0007669"/>
    <property type="project" value="UniProtKB-KW"/>
</dbReference>
<dbReference type="SMART" id="SM00292">
    <property type="entry name" value="BRCT"/>
    <property type="match status" value="1"/>
</dbReference>
<feature type="domain" description="WGR" evidence="20">
    <location>
        <begin position="374"/>
        <end position="475"/>
    </location>
</feature>
<feature type="compositionally biased region" description="Basic and acidic residues" evidence="16">
    <location>
        <begin position="173"/>
        <end position="195"/>
    </location>
</feature>
<proteinExistence type="inferred from homology"/>
<dbReference type="Gene3D" id="3.40.50.10190">
    <property type="entry name" value="BRCT domain"/>
    <property type="match status" value="1"/>
</dbReference>
<dbReference type="InterPro" id="IPR036616">
    <property type="entry name" value="Poly(ADP-ribose)pol_reg_dom_sf"/>
</dbReference>
<keyword evidence="12" id="KW-0539">Nucleus</keyword>
<dbReference type="Gene3D" id="3.90.640.80">
    <property type="match status" value="1"/>
</dbReference>
<keyword evidence="7" id="KW-0013">ADP-ribosylation</keyword>
<name>A0A2P6NL22_9EUKA</name>
<evidence type="ECO:0000256" key="5">
    <source>
        <dbReference type="ARBA" id="ARBA00022723"/>
    </source>
</evidence>
<evidence type="ECO:0000259" key="19">
    <source>
        <dbReference type="PROSITE" id="PS51060"/>
    </source>
</evidence>
<dbReference type="InterPro" id="IPR001357">
    <property type="entry name" value="BRCT_dom"/>
</dbReference>
<dbReference type="EC" id="2.4.2.-" evidence="15"/>
<dbReference type="CDD" id="cd01437">
    <property type="entry name" value="parp_like"/>
    <property type="match status" value="1"/>
</dbReference>
<dbReference type="PROSITE" id="PS50172">
    <property type="entry name" value="BRCT"/>
    <property type="match status" value="1"/>
</dbReference>
<dbReference type="Proteomes" id="UP000241769">
    <property type="component" value="Unassembled WGS sequence"/>
</dbReference>
<keyword evidence="2 15" id="KW-0328">Glycosyltransferase</keyword>
<gene>
    <name evidence="21" type="ORF">PROFUN_07899</name>
</gene>
<dbReference type="Pfam" id="PF05406">
    <property type="entry name" value="WGR"/>
    <property type="match status" value="1"/>
</dbReference>
<feature type="domain" description="PARP catalytic" evidence="18">
    <location>
        <begin position="635"/>
        <end position="853"/>
    </location>
</feature>
<organism evidence="21 22">
    <name type="scientific">Planoprotostelium fungivorum</name>
    <dbReference type="NCBI Taxonomy" id="1890364"/>
    <lineage>
        <taxon>Eukaryota</taxon>
        <taxon>Amoebozoa</taxon>
        <taxon>Evosea</taxon>
        <taxon>Variosea</taxon>
        <taxon>Cavosteliida</taxon>
        <taxon>Cavosteliaceae</taxon>
        <taxon>Planoprotostelium</taxon>
    </lineage>
</organism>
<dbReference type="STRING" id="1890364.A0A2P6NL22"/>
<dbReference type="SUPFAM" id="SSF56399">
    <property type="entry name" value="ADP-ribosylation"/>
    <property type="match status" value="1"/>
</dbReference>
<dbReference type="SMART" id="SM00773">
    <property type="entry name" value="WGR"/>
    <property type="match status" value="1"/>
</dbReference>
<dbReference type="Pfam" id="PF00644">
    <property type="entry name" value="PARP"/>
    <property type="match status" value="1"/>
</dbReference>
<dbReference type="Pfam" id="PF02877">
    <property type="entry name" value="PARP_reg"/>
    <property type="match status" value="1"/>
</dbReference>
<evidence type="ECO:0000256" key="6">
    <source>
        <dbReference type="ARBA" id="ARBA00022737"/>
    </source>
</evidence>
<dbReference type="InterPro" id="IPR008893">
    <property type="entry name" value="WGR_domain"/>
</dbReference>
<evidence type="ECO:0000259" key="18">
    <source>
        <dbReference type="PROSITE" id="PS51059"/>
    </source>
</evidence>
<dbReference type="PANTHER" id="PTHR10459:SF60">
    <property type="entry name" value="POLY [ADP-RIBOSE] POLYMERASE 2"/>
    <property type="match status" value="1"/>
</dbReference>
<evidence type="ECO:0000256" key="2">
    <source>
        <dbReference type="ARBA" id="ARBA00022676"/>
    </source>
</evidence>
<keyword evidence="5" id="KW-0479">Metal-binding</keyword>
<evidence type="ECO:0000259" key="17">
    <source>
        <dbReference type="PROSITE" id="PS50172"/>
    </source>
</evidence>
<feature type="region of interest" description="Disordered" evidence="16">
    <location>
        <begin position="328"/>
        <end position="354"/>
    </location>
</feature>
<dbReference type="InterPro" id="IPR004102">
    <property type="entry name" value="Poly(ADP-ribose)pol_reg_dom"/>
</dbReference>
<feature type="compositionally biased region" description="Basic and acidic residues" evidence="16">
    <location>
        <begin position="338"/>
        <end position="350"/>
    </location>
</feature>
<dbReference type="PROSITE" id="PS51977">
    <property type="entry name" value="WGR"/>
    <property type="match status" value="1"/>
</dbReference>
<dbReference type="Pfam" id="PF21728">
    <property type="entry name" value="PADR1_N"/>
    <property type="match status" value="1"/>
</dbReference>
<dbReference type="PROSITE" id="PS51059">
    <property type="entry name" value="PARP_CATALYTIC"/>
    <property type="match status" value="1"/>
</dbReference>
<reference evidence="21 22" key="1">
    <citation type="journal article" date="2018" name="Genome Biol. Evol.">
        <title>Multiple Roots of Fruiting Body Formation in Amoebozoa.</title>
        <authorList>
            <person name="Hillmann F."/>
            <person name="Forbes G."/>
            <person name="Novohradska S."/>
            <person name="Ferling I."/>
            <person name="Riege K."/>
            <person name="Groth M."/>
            <person name="Westermann M."/>
            <person name="Marz M."/>
            <person name="Spaller T."/>
            <person name="Winckler T."/>
            <person name="Schaap P."/>
            <person name="Glockner G."/>
        </authorList>
    </citation>
    <scope>NUCLEOTIDE SEQUENCE [LARGE SCALE GENOMIC DNA]</scope>
    <source>
        <strain evidence="21 22">Jena</strain>
    </source>
</reference>
<sequence>MDQGSIKFGLETRYHPRCATGFLRISEIKDFEDLRWNDQEYVRDICKQPLEDNEENRAFGQHLETLYELVDHLEGKTKKAEVISILEENGITLDKHQQRFLYTKAADGMLWGKIGPCPECKGENTLSMSGRGEYICRTGWMSEYTRCEWRGREGVKRSKWHLPKNLKSKFLSEWKAPEAHPTDEAETREGHIDEDQTKEEEVPEGMELYGIHIVLAGTKKDLGGSREEIEEKIVQHGGRVDDSVEEDSTVLIAPLSELKKAKKSVKVKEAIKQGLVVLTPQWLHDVTSREGKGISLRSHLNCKDHWVWDKNDESKSIVSKIYLKSRVEKEGEEENEEGGGKEEEKEEVKVTKRKRLEPKPDSEILQVDREVDGEGDILVTNDDVTGFTVYNVMMNVADIQSGGNKFYKMQIVKKSKAKFYFYIAWGRVGTGSGGNKTYEYRSEKKAIEAFAAKFFDCTGNNWEDRSTFKKLPGRYAMAELDDGNEVDDEGHEVKRPKLEVKPKVSTGDAKRMDGRVKQFMKDIFDTEMMRQALEAQNIDMKKMPLGKISKSQIKSGYTILTNVQRAITEGASDIKLKDLSNQFYTIIPHNFGNAAAPVLRTVEDIKNKSDLLDALCDIEIANKLMAEETEDDEDGTVAANYAALRTEFVSVEKESDLFRELAEYVKNSTDTNYFGAKYSLQEVFCVDREGESGRYSPWKDNENRKLLWHGSRLTNWVGIISNGLRIAPPEAPASGYRFGKGIYFADVISKSAAYCGVHKGPAVMLLAEVALGKMNELLRDQYMEKAEAGYDCTKAMGGRAPNPKGDVEKEGGCVIPLGKVHDTKIKSACSHNEYVVYDVNQVRMKYVLRLNFE</sequence>